<dbReference type="Proteomes" id="UP001150266">
    <property type="component" value="Unassembled WGS sequence"/>
</dbReference>
<dbReference type="EMBL" id="JAOTPV010000021">
    <property type="protein sequence ID" value="KAJ4472243.1"/>
    <property type="molecule type" value="Genomic_DNA"/>
</dbReference>
<proteinExistence type="predicted"/>
<organism evidence="2 3">
    <name type="scientific">Lentinula aciculospora</name>
    <dbReference type="NCBI Taxonomy" id="153920"/>
    <lineage>
        <taxon>Eukaryota</taxon>
        <taxon>Fungi</taxon>
        <taxon>Dikarya</taxon>
        <taxon>Basidiomycota</taxon>
        <taxon>Agaricomycotina</taxon>
        <taxon>Agaricomycetes</taxon>
        <taxon>Agaricomycetidae</taxon>
        <taxon>Agaricales</taxon>
        <taxon>Marasmiineae</taxon>
        <taxon>Omphalotaceae</taxon>
        <taxon>Lentinula</taxon>
    </lineage>
</organism>
<evidence type="ECO:0000256" key="1">
    <source>
        <dbReference type="SAM" id="MobiDB-lite"/>
    </source>
</evidence>
<feature type="compositionally biased region" description="Low complexity" evidence="1">
    <location>
        <begin position="38"/>
        <end position="48"/>
    </location>
</feature>
<reference evidence="2" key="1">
    <citation type="submission" date="2022-08" db="EMBL/GenBank/DDBJ databases">
        <title>A Global Phylogenomic Analysis of the Shiitake Genus Lentinula.</title>
        <authorList>
            <consortium name="DOE Joint Genome Institute"/>
            <person name="Sierra-Patev S."/>
            <person name="Min B."/>
            <person name="Naranjo-Ortiz M."/>
            <person name="Looney B."/>
            <person name="Konkel Z."/>
            <person name="Slot J.C."/>
            <person name="Sakamoto Y."/>
            <person name="Steenwyk J.L."/>
            <person name="Rokas A."/>
            <person name="Carro J."/>
            <person name="Camarero S."/>
            <person name="Ferreira P."/>
            <person name="Molpeceres G."/>
            <person name="Ruiz-Duenas F.J."/>
            <person name="Serrano A."/>
            <person name="Henrissat B."/>
            <person name="Drula E."/>
            <person name="Hughes K.W."/>
            <person name="Mata J.L."/>
            <person name="Ishikawa N.K."/>
            <person name="Vargas-Isla R."/>
            <person name="Ushijima S."/>
            <person name="Smith C.A."/>
            <person name="Ahrendt S."/>
            <person name="Andreopoulos W."/>
            <person name="He G."/>
            <person name="Labutti K."/>
            <person name="Lipzen A."/>
            <person name="Ng V."/>
            <person name="Riley R."/>
            <person name="Sandor L."/>
            <person name="Barry K."/>
            <person name="Martinez A.T."/>
            <person name="Xiao Y."/>
            <person name="Gibbons J.G."/>
            <person name="Terashima K."/>
            <person name="Grigoriev I.V."/>
            <person name="Hibbett D.S."/>
        </authorList>
    </citation>
    <scope>NUCLEOTIDE SEQUENCE</scope>
    <source>
        <strain evidence="2">JLM2183</strain>
    </source>
</reference>
<evidence type="ECO:0000313" key="2">
    <source>
        <dbReference type="EMBL" id="KAJ4472243.1"/>
    </source>
</evidence>
<accession>A0A9W9A2Q4</accession>
<gene>
    <name evidence="2" type="ORF">J3R30DRAFT_1057653</name>
</gene>
<keyword evidence="3" id="KW-1185">Reference proteome</keyword>
<name>A0A9W9A2Q4_9AGAR</name>
<comment type="caution">
    <text evidence="2">The sequence shown here is derived from an EMBL/GenBank/DDBJ whole genome shotgun (WGS) entry which is preliminary data.</text>
</comment>
<dbReference type="AlphaFoldDB" id="A0A9W9A2Q4"/>
<evidence type="ECO:0000313" key="3">
    <source>
        <dbReference type="Proteomes" id="UP001150266"/>
    </source>
</evidence>
<feature type="region of interest" description="Disordered" evidence="1">
    <location>
        <begin position="1"/>
        <end position="58"/>
    </location>
</feature>
<protein>
    <submittedName>
        <fullName evidence="2">Uncharacterized protein</fullName>
    </submittedName>
</protein>
<sequence>MSVGQLVPESNETPSGTEQGIPGGGEQEQYSISSTLVPNPYSSLLPNSPGHPSNQSDSLVATPAIASASVPTPHFSLPFHTRELGAPSFYASSGLYSSNSPVVSSRSSLAAAVPWGTCPEITNRLDFNNIPTATNVGANYAPSNMAQAEQYDPHIVEFYNQYAKCLMLGLSALILLVKTSLRPNRRLRAHIGTIQANITGKLILVIHQLWRDHQLFCAVFSVFLLEF</sequence>